<keyword evidence="2" id="KW-0472">Membrane</keyword>
<dbReference type="KEGG" id="mequ:KFV11_06235"/>
<feature type="compositionally biased region" description="Polar residues" evidence="1">
    <location>
        <begin position="27"/>
        <end position="37"/>
    </location>
</feature>
<feature type="transmembrane region" description="Helical" evidence="2">
    <location>
        <begin position="137"/>
        <end position="158"/>
    </location>
</feature>
<name>A0A9Q9F0I3_9STAP</name>
<dbReference type="RefSeq" id="WP_254249498.1">
    <property type="nucleotide sequence ID" value="NZ_CP073809.1"/>
</dbReference>
<feature type="region of interest" description="Disordered" evidence="1">
    <location>
        <begin position="1"/>
        <end position="132"/>
    </location>
</feature>
<evidence type="ECO:0000259" key="3">
    <source>
        <dbReference type="PROSITE" id="PS51782"/>
    </source>
</evidence>
<feature type="compositionally biased region" description="Low complexity" evidence="1">
    <location>
        <begin position="198"/>
        <end position="214"/>
    </location>
</feature>
<feature type="domain" description="LysM" evidence="3">
    <location>
        <begin position="293"/>
        <end position="341"/>
    </location>
</feature>
<dbReference type="EMBL" id="CP073809">
    <property type="protein sequence ID" value="UTH12882.1"/>
    <property type="molecule type" value="Genomic_DNA"/>
</dbReference>
<sequence length="343" mass="37173">MSKDDFRDEFEKSRQPIERQEDVTEEPTVTSDAQADDTQGFLKRGVSRKNRSAERRRRVEQNEDEPAEERGRDKRRKRNAAAGEADQTISRTTFVAGAGSTAEQSAEADAVEPTPVEPVAAEHESDEADEHKPASKLIPLLAALLILIPIILLIGMYINKQINGPKQDQVAVTQNKEQSTEDKAATKSKAETTDTAQEPATTEAVTTEAPMTEAATEEVTTEAPMTEAPTTEAPMTEEMTEEVTTEVPTTETPMTEVATEEVTTEAPTTEVPTTETPASEKVTTEDSHHTVAATHVVGANENLYRIAIKYYGSGTPANVEKIRRANGISGNAIGAGQTLVIPE</sequence>
<evidence type="ECO:0000256" key="1">
    <source>
        <dbReference type="SAM" id="MobiDB-lite"/>
    </source>
</evidence>
<protein>
    <submittedName>
        <fullName evidence="4">LysM peptidoglycan-binding domain-containing protein</fullName>
    </submittedName>
</protein>
<dbReference type="PROSITE" id="PS51782">
    <property type="entry name" value="LYSM"/>
    <property type="match status" value="1"/>
</dbReference>
<accession>A0A9Q9F0I3</accession>
<feature type="region of interest" description="Disordered" evidence="1">
    <location>
        <begin position="170"/>
        <end position="287"/>
    </location>
</feature>
<keyword evidence="2" id="KW-1133">Transmembrane helix</keyword>
<feature type="compositionally biased region" description="Basic and acidic residues" evidence="1">
    <location>
        <begin position="178"/>
        <end position="192"/>
    </location>
</feature>
<dbReference type="InterPro" id="IPR036779">
    <property type="entry name" value="LysM_dom_sf"/>
</dbReference>
<feature type="compositionally biased region" description="Low complexity" evidence="1">
    <location>
        <begin position="245"/>
        <end position="257"/>
    </location>
</feature>
<reference evidence="4" key="1">
    <citation type="submission" date="2021-04" db="EMBL/GenBank/DDBJ databases">
        <title>Complete Genome Sequences of Macrococcus spp. from dog and cattle.</title>
        <authorList>
            <person name="Schwendener S."/>
            <person name="Perreten V."/>
        </authorList>
    </citation>
    <scope>NUCLEOTIDE SEQUENCE</scope>
    <source>
        <strain evidence="4">Epi0143-OL</strain>
    </source>
</reference>
<feature type="compositionally biased region" description="Basic and acidic residues" evidence="1">
    <location>
        <begin position="1"/>
        <end position="22"/>
    </location>
</feature>
<dbReference type="Pfam" id="PF01476">
    <property type="entry name" value="LysM"/>
    <property type="match status" value="1"/>
</dbReference>
<proteinExistence type="predicted"/>
<feature type="compositionally biased region" description="Basic and acidic residues" evidence="1">
    <location>
        <begin position="51"/>
        <end position="61"/>
    </location>
</feature>
<dbReference type="Gene3D" id="3.10.350.10">
    <property type="entry name" value="LysM domain"/>
    <property type="match status" value="1"/>
</dbReference>
<dbReference type="SUPFAM" id="SSF54106">
    <property type="entry name" value="LysM domain"/>
    <property type="match status" value="1"/>
</dbReference>
<evidence type="ECO:0000313" key="5">
    <source>
        <dbReference type="Proteomes" id="UP001057381"/>
    </source>
</evidence>
<dbReference type="SMART" id="SM00257">
    <property type="entry name" value="LysM"/>
    <property type="match status" value="1"/>
</dbReference>
<dbReference type="Proteomes" id="UP001057381">
    <property type="component" value="Chromosome"/>
</dbReference>
<dbReference type="InterPro" id="IPR018392">
    <property type="entry name" value="LysM"/>
</dbReference>
<evidence type="ECO:0000256" key="2">
    <source>
        <dbReference type="SAM" id="Phobius"/>
    </source>
</evidence>
<keyword evidence="2" id="KW-0812">Transmembrane</keyword>
<feature type="compositionally biased region" description="Low complexity" evidence="1">
    <location>
        <begin position="264"/>
        <end position="277"/>
    </location>
</feature>
<dbReference type="AlphaFoldDB" id="A0A9Q9F0I3"/>
<organism evidence="4 5">
    <name type="scientific">Macrococcus equipercicus</name>
    <dbReference type="NCBI Taxonomy" id="69967"/>
    <lineage>
        <taxon>Bacteria</taxon>
        <taxon>Bacillati</taxon>
        <taxon>Bacillota</taxon>
        <taxon>Bacilli</taxon>
        <taxon>Bacillales</taxon>
        <taxon>Staphylococcaceae</taxon>
        <taxon>Macrococcus</taxon>
    </lineage>
</organism>
<gene>
    <name evidence="4" type="ORF">KFV11_06235</name>
</gene>
<feature type="compositionally biased region" description="Low complexity" evidence="1">
    <location>
        <begin position="221"/>
        <end position="237"/>
    </location>
</feature>
<dbReference type="CDD" id="cd00118">
    <property type="entry name" value="LysM"/>
    <property type="match status" value="1"/>
</dbReference>
<evidence type="ECO:0000313" key="4">
    <source>
        <dbReference type="EMBL" id="UTH12882.1"/>
    </source>
</evidence>